<comment type="caution">
    <text evidence="1">The sequence shown here is derived from an EMBL/GenBank/DDBJ whole genome shotgun (WGS) entry which is preliminary data.</text>
</comment>
<evidence type="ECO:0000313" key="2">
    <source>
        <dbReference type="Proteomes" id="UP000789759"/>
    </source>
</evidence>
<feature type="non-terminal residue" evidence="1">
    <location>
        <position position="448"/>
    </location>
</feature>
<name>A0A9N9JHV9_9GLOM</name>
<accession>A0A9N9JHV9</accession>
<sequence>KITSKSGISLEGGSMGVSNKLRLIFTNFYFNGSSIKSLIGNLEVVKGRLLKPKDSSMSSHGYNPPSNVREATLPEDSINETTLLDESENNTIDPLFSEITAYFVDRGFQESLVRSFLEGEVHLDIRTNAELMFDFLEERQRLDPTIFVGIEGSGVSGIASGEDKRLLVKWGLTEEAASELRNSVCDDIIWSKQILYHWLFEWIHNLWGSFSQLSFEDIFYDTQFPRNQWINYDRKDGPQMFASSYEDIATGIDDFLSSNTKIADANAMCSTYRAFFHATNQQSAQAISKNGIMLTYCKRDLDFGSYPSFYLNPSIDHAIDWIKNRRGFTGIVVYWVNMDRIKSMEYRDLVSEGEDLWKRVVVASRCGQKSAVDDDDFVYGYQLSNPREVLSKWANYGGDDVEGSWQNAVPHARWFEPIRHLQLATKTRRAVDLMDSYCVGVIYFHTKP</sequence>
<dbReference type="AlphaFoldDB" id="A0A9N9JHV9"/>
<organism evidence="1 2">
    <name type="scientific">Cetraspora pellucida</name>
    <dbReference type="NCBI Taxonomy" id="1433469"/>
    <lineage>
        <taxon>Eukaryota</taxon>
        <taxon>Fungi</taxon>
        <taxon>Fungi incertae sedis</taxon>
        <taxon>Mucoromycota</taxon>
        <taxon>Glomeromycotina</taxon>
        <taxon>Glomeromycetes</taxon>
        <taxon>Diversisporales</taxon>
        <taxon>Gigasporaceae</taxon>
        <taxon>Cetraspora</taxon>
    </lineage>
</organism>
<dbReference type="Proteomes" id="UP000789759">
    <property type="component" value="Unassembled WGS sequence"/>
</dbReference>
<dbReference type="EMBL" id="CAJVQA010024275">
    <property type="protein sequence ID" value="CAG8781759.1"/>
    <property type="molecule type" value="Genomic_DNA"/>
</dbReference>
<reference evidence="1" key="1">
    <citation type="submission" date="2021-06" db="EMBL/GenBank/DDBJ databases">
        <authorList>
            <person name="Kallberg Y."/>
            <person name="Tangrot J."/>
            <person name="Rosling A."/>
        </authorList>
    </citation>
    <scope>NUCLEOTIDE SEQUENCE</scope>
    <source>
        <strain evidence="1">FL966</strain>
    </source>
</reference>
<proteinExistence type="predicted"/>
<protein>
    <submittedName>
        <fullName evidence="1">2260_t:CDS:1</fullName>
    </submittedName>
</protein>
<keyword evidence="2" id="KW-1185">Reference proteome</keyword>
<gene>
    <name evidence="1" type="ORF">CPELLU_LOCUS16430</name>
</gene>
<dbReference type="OrthoDB" id="2314945at2759"/>
<evidence type="ECO:0000313" key="1">
    <source>
        <dbReference type="EMBL" id="CAG8781759.1"/>
    </source>
</evidence>